<evidence type="ECO:0000313" key="4">
    <source>
        <dbReference type="Proteomes" id="UP000008461"/>
    </source>
</evidence>
<keyword evidence="4" id="KW-1185">Reference proteome</keyword>
<feature type="domain" description="Effector-associated" evidence="2">
    <location>
        <begin position="6"/>
        <end position="89"/>
    </location>
</feature>
<evidence type="ECO:0000259" key="2">
    <source>
        <dbReference type="Pfam" id="PF19964"/>
    </source>
</evidence>
<accession>F4KU23</accession>
<proteinExistence type="predicted"/>
<dbReference type="SUPFAM" id="SSF56436">
    <property type="entry name" value="C-type lectin-like"/>
    <property type="match status" value="1"/>
</dbReference>
<dbReference type="eggNOG" id="COG1262">
    <property type="taxonomic scope" value="Bacteria"/>
</dbReference>
<dbReference type="Pfam" id="PF03781">
    <property type="entry name" value="FGE-sulfatase"/>
    <property type="match status" value="1"/>
</dbReference>
<dbReference type="InterPro" id="IPR045439">
    <property type="entry name" value="EAD11"/>
</dbReference>
<gene>
    <name evidence="3" type="ordered locus">Halhy_1264</name>
</gene>
<feature type="domain" description="Sulfatase-modifying factor enzyme-like" evidence="1">
    <location>
        <begin position="224"/>
        <end position="503"/>
    </location>
</feature>
<dbReference type="KEGG" id="hhy:Halhy_1264"/>
<dbReference type="PANTHER" id="PTHR23150:SF19">
    <property type="entry name" value="FORMYLGLYCINE-GENERATING ENZYME"/>
    <property type="match status" value="1"/>
</dbReference>
<dbReference type="InterPro" id="IPR042095">
    <property type="entry name" value="SUMF_sf"/>
</dbReference>
<dbReference type="InterPro" id="IPR051043">
    <property type="entry name" value="Sulfatase_Mod_Factor_Kinase"/>
</dbReference>
<dbReference type="PANTHER" id="PTHR23150">
    <property type="entry name" value="SULFATASE MODIFYING FACTOR 1, 2"/>
    <property type="match status" value="1"/>
</dbReference>
<organism evidence="3 4">
    <name type="scientific">Haliscomenobacter hydrossis (strain ATCC 27775 / DSM 1100 / LMG 10767 / O)</name>
    <dbReference type="NCBI Taxonomy" id="760192"/>
    <lineage>
        <taxon>Bacteria</taxon>
        <taxon>Pseudomonadati</taxon>
        <taxon>Bacteroidota</taxon>
        <taxon>Saprospiria</taxon>
        <taxon>Saprospirales</taxon>
        <taxon>Haliscomenobacteraceae</taxon>
        <taxon>Haliscomenobacter</taxon>
    </lineage>
</organism>
<dbReference type="STRING" id="760192.Halhy_1264"/>
<evidence type="ECO:0000259" key="1">
    <source>
        <dbReference type="Pfam" id="PF03781"/>
    </source>
</evidence>
<dbReference type="InterPro" id="IPR016187">
    <property type="entry name" value="CTDL_fold"/>
</dbReference>
<dbReference type="Proteomes" id="UP000008461">
    <property type="component" value="Chromosome"/>
</dbReference>
<reference key="2">
    <citation type="submission" date="2011-04" db="EMBL/GenBank/DDBJ databases">
        <title>Complete sequence of chromosome of Haliscomenobacter hydrossis DSM 1100.</title>
        <authorList>
            <consortium name="US DOE Joint Genome Institute (JGI-PGF)"/>
            <person name="Lucas S."/>
            <person name="Han J."/>
            <person name="Lapidus A."/>
            <person name="Bruce D."/>
            <person name="Goodwin L."/>
            <person name="Pitluck S."/>
            <person name="Peters L."/>
            <person name="Kyrpides N."/>
            <person name="Mavromatis K."/>
            <person name="Ivanova N."/>
            <person name="Ovchinnikova G."/>
            <person name="Pagani I."/>
            <person name="Daligault H."/>
            <person name="Detter J.C."/>
            <person name="Han C."/>
            <person name="Land M."/>
            <person name="Hauser L."/>
            <person name="Markowitz V."/>
            <person name="Cheng J.-F."/>
            <person name="Hugenholtz P."/>
            <person name="Woyke T."/>
            <person name="Wu D."/>
            <person name="Verbarg S."/>
            <person name="Frueling A."/>
            <person name="Brambilla E."/>
            <person name="Klenk H.-P."/>
            <person name="Eisen J.A."/>
        </authorList>
    </citation>
    <scope>NUCLEOTIDE SEQUENCE</scope>
    <source>
        <strain>DSM 1100</strain>
    </source>
</reference>
<dbReference type="HOGENOM" id="CLU_527621_0_0_10"/>
<dbReference type="Gene3D" id="3.90.1580.10">
    <property type="entry name" value="paralog of FGE (formylglycine-generating enzyme)"/>
    <property type="match status" value="1"/>
</dbReference>
<evidence type="ECO:0000313" key="3">
    <source>
        <dbReference type="EMBL" id="AEE49159.1"/>
    </source>
</evidence>
<sequence>MTKLGAQHLIAKGKLPEAIEATLTLLNDYLSKHADDAFTLDLRNALISNAGKLAELSQNKIKGIVHRDDESLIFSRVNAAVLDIIEQLPASVWAGSTASKTITEQLKTSKLLQDFVQKYGDDHPTNAFVELHETVVQTFGAYDDWSLLRVLEEMVEENKVRQEAISVHIPKATKAFVANHQGEWKPAQWLKFKDEIFAEHGQAMSVRELADYLEETKSRFKEMLKDFVLIKGGEFMMGASDDDPDASTWEKPQHQVRVSDFYMCKYVVTLAQFEEFIYGSGYRTDADKHGGSNVSHKNNVANIKTGVNWSCNEKGELQNDKKCPVIHVSWNDAIAFCNYWNVTYGFPCTYSSKGELLDFNGKVTTELSQVHGFRLPSEAEWEYACRAGTTSCFYTGNTLTQSQSNFNNHLGRTKPTGSFPPNSWGVFDMHGNVWEWCHDYFGAKFYHECRTHGIRMNPWKSEQTAQGIVRGGSWFSDLKNCRSSNRLAISPSISENDVGFRVVLFLPPDSWPVPSK</sequence>
<dbReference type="GO" id="GO:0120147">
    <property type="term" value="F:formylglycine-generating oxidase activity"/>
    <property type="evidence" value="ECO:0007669"/>
    <property type="project" value="TreeGrafter"/>
</dbReference>
<name>F4KU23_HALH1</name>
<protein>
    <submittedName>
        <fullName evidence="3">Sulphatase-modifying factor protein</fullName>
    </submittedName>
</protein>
<dbReference type="EMBL" id="CP002691">
    <property type="protein sequence ID" value="AEE49159.1"/>
    <property type="molecule type" value="Genomic_DNA"/>
</dbReference>
<dbReference type="InterPro" id="IPR005532">
    <property type="entry name" value="SUMF_dom"/>
</dbReference>
<reference evidence="3 4" key="1">
    <citation type="journal article" date="2011" name="Stand. Genomic Sci.">
        <title>Complete genome sequence of Haliscomenobacter hydrossis type strain (O).</title>
        <authorList>
            <consortium name="US DOE Joint Genome Institute (JGI-PGF)"/>
            <person name="Daligault H."/>
            <person name="Lapidus A."/>
            <person name="Zeytun A."/>
            <person name="Nolan M."/>
            <person name="Lucas S."/>
            <person name="Del Rio T.G."/>
            <person name="Tice H."/>
            <person name="Cheng J.F."/>
            <person name="Tapia R."/>
            <person name="Han C."/>
            <person name="Goodwin L."/>
            <person name="Pitluck S."/>
            <person name="Liolios K."/>
            <person name="Pagani I."/>
            <person name="Ivanova N."/>
            <person name="Huntemann M."/>
            <person name="Mavromatis K."/>
            <person name="Mikhailova N."/>
            <person name="Pati A."/>
            <person name="Chen A."/>
            <person name="Palaniappan K."/>
            <person name="Land M."/>
            <person name="Hauser L."/>
            <person name="Brambilla E.M."/>
            <person name="Rohde M."/>
            <person name="Verbarg S."/>
            <person name="Goker M."/>
            <person name="Bristow J."/>
            <person name="Eisen J.A."/>
            <person name="Markowitz V."/>
            <person name="Hugenholtz P."/>
            <person name="Kyrpides N.C."/>
            <person name="Klenk H.P."/>
            <person name="Woyke T."/>
        </authorList>
    </citation>
    <scope>NUCLEOTIDE SEQUENCE [LARGE SCALE GENOMIC DNA]</scope>
    <source>
        <strain evidence="4">ATCC 27775 / DSM 1100 / LMG 10767 / O</strain>
    </source>
</reference>
<dbReference type="Pfam" id="PF19964">
    <property type="entry name" value="EAD11"/>
    <property type="match status" value="1"/>
</dbReference>
<dbReference type="AlphaFoldDB" id="F4KU23"/>